<reference evidence="3" key="1">
    <citation type="journal article" date="2019" name="Int. J. Syst. Evol. Microbiol.">
        <title>The Global Catalogue of Microorganisms (GCM) 10K type strain sequencing project: providing services to taxonomists for standard genome sequencing and annotation.</title>
        <authorList>
            <consortium name="The Broad Institute Genomics Platform"/>
            <consortium name="The Broad Institute Genome Sequencing Center for Infectious Disease"/>
            <person name="Wu L."/>
            <person name="Ma J."/>
        </authorList>
    </citation>
    <scope>NUCLEOTIDE SEQUENCE [LARGE SCALE GENOMIC DNA]</scope>
    <source>
        <strain evidence="3">KCTC 42424</strain>
    </source>
</reference>
<evidence type="ECO:0000256" key="1">
    <source>
        <dbReference type="SAM" id="Phobius"/>
    </source>
</evidence>
<protein>
    <submittedName>
        <fullName evidence="2">Uncharacterized protein</fullName>
    </submittedName>
</protein>
<evidence type="ECO:0000313" key="2">
    <source>
        <dbReference type="EMBL" id="MFC3680303.1"/>
    </source>
</evidence>
<name>A0ABV7VTH2_9GAMM</name>
<feature type="transmembrane region" description="Helical" evidence="1">
    <location>
        <begin position="39"/>
        <end position="63"/>
    </location>
</feature>
<keyword evidence="1" id="KW-0472">Membrane</keyword>
<proteinExistence type="predicted"/>
<dbReference type="RefSeq" id="WP_376866225.1">
    <property type="nucleotide sequence ID" value="NZ_JBHRYB010000006.1"/>
</dbReference>
<keyword evidence="1" id="KW-1133">Transmembrane helix</keyword>
<keyword evidence="3" id="KW-1185">Reference proteome</keyword>
<organism evidence="2 3">
    <name type="scientific">Bacterioplanoides pacificum</name>
    <dbReference type="NCBI Taxonomy" id="1171596"/>
    <lineage>
        <taxon>Bacteria</taxon>
        <taxon>Pseudomonadati</taxon>
        <taxon>Pseudomonadota</taxon>
        <taxon>Gammaproteobacteria</taxon>
        <taxon>Oceanospirillales</taxon>
        <taxon>Oceanospirillaceae</taxon>
        <taxon>Bacterioplanoides</taxon>
    </lineage>
</organism>
<keyword evidence="1" id="KW-0812">Transmembrane</keyword>
<dbReference type="Proteomes" id="UP001595722">
    <property type="component" value="Unassembled WGS sequence"/>
</dbReference>
<comment type="caution">
    <text evidence="2">The sequence shown here is derived from an EMBL/GenBank/DDBJ whole genome shotgun (WGS) entry which is preliminary data.</text>
</comment>
<accession>A0ABV7VTH2</accession>
<gene>
    <name evidence="2" type="ORF">ACFOMG_09370</name>
</gene>
<evidence type="ECO:0000313" key="3">
    <source>
        <dbReference type="Proteomes" id="UP001595722"/>
    </source>
</evidence>
<dbReference type="EMBL" id="JBHRYB010000006">
    <property type="protein sequence ID" value="MFC3680303.1"/>
    <property type="molecule type" value="Genomic_DNA"/>
</dbReference>
<sequence length="68" mass="7381">MLLQVVGVVSVALLFFVALAAIETFTDELMPQLKFKQIYIILLTVLITGVGMQLAMSVLMVLLPASIT</sequence>